<dbReference type="PANTHER" id="PTHR33175">
    <property type="entry name" value="DNA-BINDING PROTEIN HU"/>
    <property type="match status" value="1"/>
</dbReference>
<evidence type="ECO:0000256" key="1">
    <source>
        <dbReference type="ARBA" id="ARBA00023125"/>
    </source>
</evidence>
<dbReference type="SUPFAM" id="SSF47729">
    <property type="entry name" value="IHF-like DNA-binding proteins"/>
    <property type="match status" value="1"/>
</dbReference>
<name>A0A482MI16_9CAUD</name>
<dbReference type="GO" id="GO:0030527">
    <property type="term" value="F:structural constituent of chromatin"/>
    <property type="evidence" value="ECO:0007669"/>
    <property type="project" value="InterPro"/>
</dbReference>
<comment type="similarity">
    <text evidence="2">Belongs to the bacterial histone-like protein family.</text>
</comment>
<dbReference type="InterPro" id="IPR020816">
    <property type="entry name" value="Histone-like_DNA-bd_CS"/>
</dbReference>
<sequence>MVDFETVDINEMSGMNRQELVQAVVDAARQDGEVISQKAANSIIGYALGVIKDAVAAGDKVILVGFGSFEPRQRSARMGRNPQTNEAIEIPATTTVGFKAGKDFRDQVAGKGVVSEELVTADAQT</sequence>
<evidence type="ECO:0000256" key="2">
    <source>
        <dbReference type="RuleBase" id="RU003939"/>
    </source>
</evidence>
<protein>
    <submittedName>
        <fullName evidence="3">HU family DNA-binding protein</fullName>
    </submittedName>
</protein>
<proteinExistence type="inferred from homology"/>
<evidence type="ECO:0000313" key="4">
    <source>
        <dbReference type="Proteomes" id="UP000305794"/>
    </source>
</evidence>
<dbReference type="PRINTS" id="PR01727">
    <property type="entry name" value="DNABINDINGHU"/>
</dbReference>
<dbReference type="InterPro" id="IPR010992">
    <property type="entry name" value="IHF-like_DNA-bd_dom_sf"/>
</dbReference>
<dbReference type="PROSITE" id="PS00045">
    <property type="entry name" value="HISTONE_LIKE"/>
    <property type="match status" value="1"/>
</dbReference>
<dbReference type="Pfam" id="PF00216">
    <property type="entry name" value="Bac_DNA_binding"/>
    <property type="match status" value="1"/>
</dbReference>
<dbReference type="GO" id="GO:0003677">
    <property type="term" value="F:DNA binding"/>
    <property type="evidence" value="ECO:0007669"/>
    <property type="project" value="UniProtKB-KW"/>
</dbReference>
<dbReference type="CDD" id="cd13831">
    <property type="entry name" value="HU"/>
    <property type="match status" value="1"/>
</dbReference>
<reference evidence="3 4" key="1">
    <citation type="submission" date="2019-03" db="EMBL/GenBank/DDBJ databases">
        <title>Diversity and diversification of Nodularia spumigena cyanophages in the Baltic Sea.</title>
        <authorList>
            <person name="Sulcius S."/>
            <person name="Holmfeldt K."/>
            <person name="Simoliunas E."/>
        </authorList>
    </citation>
    <scope>NUCLEOTIDE SEQUENCE [LARGE SCALE GENOMIC DNA]</scope>
</reference>
<organism evidence="3 4">
    <name type="scientific">Nodularia phage vB_NspS-kac65v151</name>
    <dbReference type="NCBI Taxonomy" id="2557579"/>
    <lineage>
        <taxon>Viruses</taxon>
        <taxon>Duplodnaviria</taxon>
        <taxon>Heunggongvirae</taxon>
        <taxon>Uroviricota</taxon>
        <taxon>Caudoviricetes</taxon>
        <taxon>Ravarandavirus</taxon>
        <taxon>Ravarandavirus kac65v151</taxon>
    </lineage>
</organism>
<gene>
    <name evidence="3" type="ORF">kac65v151_gp188</name>
</gene>
<dbReference type="Gene3D" id="4.10.520.10">
    <property type="entry name" value="IHF-like DNA-binding proteins"/>
    <property type="match status" value="1"/>
</dbReference>
<dbReference type="EMBL" id="MK605242">
    <property type="protein sequence ID" value="QBQ73218.1"/>
    <property type="molecule type" value="Genomic_DNA"/>
</dbReference>
<dbReference type="InterPro" id="IPR000119">
    <property type="entry name" value="Hist_DNA-bd"/>
</dbReference>
<dbReference type="SMART" id="SM00411">
    <property type="entry name" value="BHL"/>
    <property type="match status" value="1"/>
</dbReference>
<dbReference type="Proteomes" id="UP000305794">
    <property type="component" value="Segment"/>
</dbReference>
<keyword evidence="1 3" id="KW-0238">DNA-binding</keyword>
<dbReference type="PANTHER" id="PTHR33175:SF3">
    <property type="entry name" value="DNA-BINDING PROTEIN HU-BETA"/>
    <property type="match status" value="1"/>
</dbReference>
<evidence type="ECO:0000313" key="3">
    <source>
        <dbReference type="EMBL" id="QBQ73218.1"/>
    </source>
</evidence>
<keyword evidence="4" id="KW-1185">Reference proteome</keyword>
<accession>A0A482MI16</accession>